<feature type="region of interest" description="Disordered" evidence="1">
    <location>
        <begin position="55"/>
        <end position="80"/>
    </location>
</feature>
<evidence type="ECO:0000256" key="1">
    <source>
        <dbReference type="SAM" id="MobiDB-lite"/>
    </source>
</evidence>
<feature type="non-terminal residue" evidence="2">
    <location>
        <position position="80"/>
    </location>
</feature>
<proteinExistence type="predicted"/>
<feature type="non-terminal residue" evidence="2">
    <location>
        <position position="1"/>
    </location>
</feature>
<dbReference type="AlphaFoldDB" id="A0A8S3CPJ6"/>
<dbReference type="EMBL" id="CAJOBI010181526">
    <property type="protein sequence ID" value="CAF4928279.1"/>
    <property type="molecule type" value="Genomic_DNA"/>
</dbReference>
<comment type="caution">
    <text evidence="2">The sequence shown here is derived from an EMBL/GenBank/DDBJ whole genome shotgun (WGS) entry which is preliminary data.</text>
</comment>
<organism evidence="2 3">
    <name type="scientific">Rotaria magnacalcarata</name>
    <dbReference type="NCBI Taxonomy" id="392030"/>
    <lineage>
        <taxon>Eukaryota</taxon>
        <taxon>Metazoa</taxon>
        <taxon>Spiralia</taxon>
        <taxon>Gnathifera</taxon>
        <taxon>Rotifera</taxon>
        <taxon>Eurotatoria</taxon>
        <taxon>Bdelloidea</taxon>
        <taxon>Philodinida</taxon>
        <taxon>Philodinidae</taxon>
        <taxon>Rotaria</taxon>
    </lineage>
</organism>
<reference evidence="2" key="1">
    <citation type="submission" date="2021-02" db="EMBL/GenBank/DDBJ databases">
        <authorList>
            <person name="Nowell W R."/>
        </authorList>
    </citation>
    <scope>NUCLEOTIDE SEQUENCE</scope>
</reference>
<evidence type="ECO:0000313" key="3">
    <source>
        <dbReference type="Proteomes" id="UP000676336"/>
    </source>
</evidence>
<accession>A0A8S3CPJ6</accession>
<evidence type="ECO:0000313" key="2">
    <source>
        <dbReference type="EMBL" id="CAF4928279.1"/>
    </source>
</evidence>
<name>A0A8S3CPJ6_9BILA</name>
<dbReference type="Proteomes" id="UP000676336">
    <property type="component" value="Unassembled WGS sequence"/>
</dbReference>
<protein>
    <submittedName>
        <fullName evidence="2">Uncharacterized protein</fullName>
    </submittedName>
</protein>
<gene>
    <name evidence="2" type="ORF">SMN809_LOCUS53059</name>
</gene>
<sequence>GLIQLNNESNNDVRSRAAQYLLDQCAKVKPLLVDQMRKLNDAYIEAAYWDVTPTKADQQGKDNNGKNPSFPKQLRLMHIK</sequence>